<dbReference type="PATRIC" id="fig|1125717.3.peg.337"/>
<evidence type="ECO:0000256" key="1">
    <source>
        <dbReference type="SAM" id="Phobius"/>
    </source>
</evidence>
<accession>J0XH84</accession>
<dbReference type="InterPro" id="IPR007421">
    <property type="entry name" value="Schlafen_AlbA_2_dom"/>
</dbReference>
<dbReference type="Proteomes" id="UP000004578">
    <property type="component" value="Unassembled WGS sequence"/>
</dbReference>
<dbReference type="AlphaFoldDB" id="J0XH84"/>
<keyword evidence="1" id="KW-1133">Transmembrane helix</keyword>
<evidence type="ECO:0000313" key="3">
    <source>
        <dbReference type="EMBL" id="EJF48046.1"/>
    </source>
</evidence>
<feature type="domain" description="Schlafen AlbA-2" evidence="2">
    <location>
        <begin position="119"/>
        <end position="258"/>
    </location>
</feature>
<proteinExistence type="predicted"/>
<evidence type="ECO:0000259" key="2">
    <source>
        <dbReference type="Pfam" id="PF04326"/>
    </source>
</evidence>
<feature type="transmembrane region" description="Helical" evidence="1">
    <location>
        <begin position="15"/>
        <end position="36"/>
    </location>
</feature>
<gene>
    <name evidence="3" type="ORF">HMPREF1317_0400</name>
</gene>
<dbReference type="InterPro" id="IPR038461">
    <property type="entry name" value="Schlafen_AlbA_2_dom_sf"/>
</dbReference>
<dbReference type="Gene3D" id="3.30.950.30">
    <property type="entry name" value="Schlafen, AAA domain"/>
    <property type="match status" value="1"/>
</dbReference>
<reference evidence="3 4" key="1">
    <citation type="submission" date="2012-05" db="EMBL/GenBank/DDBJ databases">
        <authorList>
            <person name="Harkins D.M."/>
            <person name="Madupu R."/>
            <person name="Durkin A.S."/>
            <person name="Torralba M."/>
            <person name="Methe B."/>
            <person name="Sutton G.G."/>
            <person name="Nelson K.E."/>
        </authorList>
    </citation>
    <scope>NUCLEOTIDE SEQUENCE [LARGE SCALE GENOMIC DNA]</scope>
    <source>
        <strain evidence="3 4">F0490</strain>
    </source>
</reference>
<name>J0XH84_9ACTO</name>
<dbReference type="EMBL" id="AKFS01000053">
    <property type="protein sequence ID" value="EJF48046.1"/>
    <property type="molecule type" value="Genomic_DNA"/>
</dbReference>
<sequence length="308" mass="33642">MEPMTASFVPASPDLIWMVFIQQVLVLIAWVIGLVVRRVLKNRMTMSTASATLTGLAGLWGGLVIAGWIFDSGDLWKPGMIGFAAVVAVLVVSAVAVVLARLNPRQGLPSISETAALGESETREFKSSARWNVRTGKRDEAMETVIAKTVSAFLNSGGGTLLIGVDDEGRLIGLDDDYATLKSPDADRFELWMRGMWGQRLGTNAAALPILDFASAPSGGEVCRVTIPPSPRPVYLLGPKGKGAPELWVRVGNSTRRLEVSDAVLYVSQRWPEAVRVSFWTRLRMYFVLRNRERPAHLPRAVEKALRG</sequence>
<organism evidence="3 4">
    <name type="scientific">Schaalia georgiae F0490</name>
    <dbReference type="NCBI Taxonomy" id="1125717"/>
    <lineage>
        <taxon>Bacteria</taxon>
        <taxon>Bacillati</taxon>
        <taxon>Actinomycetota</taxon>
        <taxon>Actinomycetes</taxon>
        <taxon>Actinomycetales</taxon>
        <taxon>Actinomycetaceae</taxon>
        <taxon>Schaalia</taxon>
    </lineage>
</organism>
<comment type="caution">
    <text evidence="3">The sequence shown here is derived from an EMBL/GenBank/DDBJ whole genome shotgun (WGS) entry which is preliminary data.</text>
</comment>
<feature type="transmembrane region" description="Helical" evidence="1">
    <location>
        <begin position="48"/>
        <end position="69"/>
    </location>
</feature>
<dbReference type="Pfam" id="PF04326">
    <property type="entry name" value="SLFN_AlbA_2"/>
    <property type="match status" value="1"/>
</dbReference>
<feature type="transmembrane region" description="Helical" evidence="1">
    <location>
        <begin position="81"/>
        <end position="102"/>
    </location>
</feature>
<keyword evidence="1" id="KW-0812">Transmembrane</keyword>
<keyword evidence="1" id="KW-0472">Membrane</keyword>
<protein>
    <submittedName>
        <fullName evidence="3">Divergent AAA domain protein</fullName>
    </submittedName>
</protein>
<keyword evidence="4" id="KW-1185">Reference proteome</keyword>
<evidence type="ECO:0000313" key="4">
    <source>
        <dbReference type="Proteomes" id="UP000004578"/>
    </source>
</evidence>